<evidence type="ECO:0000256" key="1">
    <source>
        <dbReference type="SAM" id="Phobius"/>
    </source>
</evidence>
<comment type="caution">
    <text evidence="4">The sequence shown here is derived from an EMBL/GenBank/DDBJ whole genome shotgun (WGS) entry which is preliminary data.</text>
</comment>
<feature type="transmembrane region" description="Helical" evidence="1">
    <location>
        <begin position="230"/>
        <end position="247"/>
    </location>
</feature>
<name>A0A5C5V7X4_9BACT</name>
<feature type="domain" description="Ice-binding protein C-terminal" evidence="3">
    <location>
        <begin position="226"/>
        <end position="249"/>
    </location>
</feature>
<evidence type="ECO:0000313" key="5">
    <source>
        <dbReference type="Proteomes" id="UP000318878"/>
    </source>
</evidence>
<organism evidence="4 5">
    <name type="scientific">Blastopirellula retiformator</name>
    <dbReference type="NCBI Taxonomy" id="2527970"/>
    <lineage>
        <taxon>Bacteria</taxon>
        <taxon>Pseudomonadati</taxon>
        <taxon>Planctomycetota</taxon>
        <taxon>Planctomycetia</taxon>
        <taxon>Pirellulales</taxon>
        <taxon>Pirellulaceae</taxon>
        <taxon>Blastopirellula</taxon>
    </lineage>
</organism>
<dbReference type="Pfam" id="PF07589">
    <property type="entry name" value="PEP-CTERM"/>
    <property type="match status" value="1"/>
</dbReference>
<dbReference type="EMBL" id="SJPF01000002">
    <property type="protein sequence ID" value="TWT34646.1"/>
    <property type="molecule type" value="Genomic_DNA"/>
</dbReference>
<sequence precursor="true">MELQRPFFAWVSMAVIAVAMSATAHADTMPVPLSIVSGADLTSGVTMTGSNGNSLAVAKLGSTMDSDFYMSFTLDASYLGTMGDNDFVTLWMNNTGTFNPGFTDPTIGLKGNEGGSGTNDLMLRLSGTGGTFANYDLDTEGGTVTILSKLSKTGGTLFDQMEMWVFGGINTSPLADLVTLAGTADAYASTSVGGSLSEIGYVGLRSANLSGGDMVTVDNVQFAAVVPEPGTWAMLGMGSLVGLALFFRKRQTALAA</sequence>
<keyword evidence="1" id="KW-0472">Membrane</keyword>
<keyword evidence="1" id="KW-0812">Transmembrane</keyword>
<evidence type="ECO:0000313" key="4">
    <source>
        <dbReference type="EMBL" id="TWT34646.1"/>
    </source>
</evidence>
<dbReference type="OrthoDB" id="9790247at2"/>
<feature type="signal peptide" evidence="2">
    <location>
        <begin position="1"/>
        <end position="26"/>
    </location>
</feature>
<dbReference type="InterPro" id="IPR013424">
    <property type="entry name" value="Ice-binding_C"/>
</dbReference>
<keyword evidence="1" id="KW-1133">Transmembrane helix</keyword>
<accession>A0A5C5V7X4</accession>
<feature type="chain" id="PRO_5022987579" evidence="2">
    <location>
        <begin position="27"/>
        <end position="256"/>
    </location>
</feature>
<dbReference type="Proteomes" id="UP000318878">
    <property type="component" value="Unassembled WGS sequence"/>
</dbReference>
<dbReference type="AlphaFoldDB" id="A0A5C5V7X4"/>
<keyword evidence="2" id="KW-0732">Signal</keyword>
<reference evidence="4 5" key="1">
    <citation type="submission" date="2019-02" db="EMBL/GenBank/DDBJ databases">
        <title>Deep-cultivation of Planctomycetes and their phenomic and genomic characterization uncovers novel biology.</title>
        <authorList>
            <person name="Wiegand S."/>
            <person name="Jogler M."/>
            <person name="Boedeker C."/>
            <person name="Pinto D."/>
            <person name="Vollmers J."/>
            <person name="Rivas-Marin E."/>
            <person name="Kohn T."/>
            <person name="Peeters S.H."/>
            <person name="Heuer A."/>
            <person name="Rast P."/>
            <person name="Oberbeckmann S."/>
            <person name="Bunk B."/>
            <person name="Jeske O."/>
            <person name="Meyerdierks A."/>
            <person name="Storesund J.E."/>
            <person name="Kallscheuer N."/>
            <person name="Luecker S."/>
            <person name="Lage O.M."/>
            <person name="Pohl T."/>
            <person name="Merkel B.J."/>
            <person name="Hornburger P."/>
            <person name="Mueller R.-W."/>
            <person name="Bruemmer F."/>
            <person name="Labrenz M."/>
            <person name="Spormann A.M."/>
            <person name="Op Den Camp H."/>
            <person name="Overmann J."/>
            <person name="Amann R."/>
            <person name="Jetten M.S.M."/>
            <person name="Mascher T."/>
            <person name="Medema M.H."/>
            <person name="Devos D.P."/>
            <person name="Kaster A.-K."/>
            <person name="Ovreas L."/>
            <person name="Rohde M."/>
            <person name="Galperin M.Y."/>
            <person name="Jogler C."/>
        </authorList>
    </citation>
    <scope>NUCLEOTIDE SEQUENCE [LARGE SCALE GENOMIC DNA]</scope>
    <source>
        <strain evidence="4 5">Enr8</strain>
    </source>
</reference>
<keyword evidence="5" id="KW-1185">Reference proteome</keyword>
<gene>
    <name evidence="4" type="ORF">Enr8_20590</name>
</gene>
<dbReference type="NCBIfam" id="TIGR02595">
    <property type="entry name" value="PEP_CTERM"/>
    <property type="match status" value="1"/>
</dbReference>
<proteinExistence type="predicted"/>
<evidence type="ECO:0000256" key="2">
    <source>
        <dbReference type="SAM" id="SignalP"/>
    </source>
</evidence>
<protein>
    <submittedName>
        <fullName evidence="4">PEP-CTERM motif protein</fullName>
    </submittedName>
</protein>
<evidence type="ECO:0000259" key="3">
    <source>
        <dbReference type="Pfam" id="PF07589"/>
    </source>
</evidence>